<feature type="region of interest" description="Disordered" evidence="3">
    <location>
        <begin position="669"/>
        <end position="770"/>
    </location>
</feature>
<dbReference type="Pfam" id="PF23617">
    <property type="entry name" value="EF-hand_15"/>
    <property type="match status" value="1"/>
</dbReference>
<dbReference type="HOGENOM" id="CLU_002738_3_0_1"/>
<dbReference type="eggNOG" id="KOG0169">
    <property type="taxonomic scope" value="Eukaryota"/>
</dbReference>
<dbReference type="PRINTS" id="PR00390">
    <property type="entry name" value="PHPHLIPASEC"/>
</dbReference>
<dbReference type="InterPro" id="IPR035892">
    <property type="entry name" value="C2_domain_sf"/>
</dbReference>
<feature type="compositionally biased region" description="Basic and acidic residues" evidence="3">
    <location>
        <begin position="681"/>
        <end position="692"/>
    </location>
</feature>
<feature type="region of interest" description="Disordered" evidence="3">
    <location>
        <begin position="441"/>
        <end position="488"/>
    </location>
</feature>
<dbReference type="OrthoDB" id="269822at2759"/>
<dbReference type="AlphaFoldDB" id="S3CY83"/>
<feature type="compositionally biased region" description="Acidic residues" evidence="3">
    <location>
        <begin position="195"/>
        <end position="206"/>
    </location>
</feature>
<dbReference type="PANTHER" id="PTHR10336">
    <property type="entry name" value="PHOSPHOINOSITIDE-SPECIFIC PHOSPHOLIPASE C FAMILY PROTEIN"/>
    <property type="match status" value="1"/>
</dbReference>
<organism evidence="5 6">
    <name type="scientific">Ophiostoma piceae (strain UAMH 11346)</name>
    <name type="common">Sap stain fungus</name>
    <dbReference type="NCBI Taxonomy" id="1262450"/>
    <lineage>
        <taxon>Eukaryota</taxon>
        <taxon>Fungi</taxon>
        <taxon>Dikarya</taxon>
        <taxon>Ascomycota</taxon>
        <taxon>Pezizomycotina</taxon>
        <taxon>Sordariomycetes</taxon>
        <taxon>Sordariomycetidae</taxon>
        <taxon>Ophiostomatales</taxon>
        <taxon>Ophiostomataceae</taxon>
        <taxon>Ophiostoma</taxon>
    </lineage>
</organism>
<dbReference type="GO" id="GO:0051209">
    <property type="term" value="P:release of sequestered calcium ion into cytosol"/>
    <property type="evidence" value="ECO:0007669"/>
    <property type="project" value="TreeGrafter"/>
</dbReference>
<sequence length="896" mass="94893">MSQPPAPASAVPASTAPTNPDPTPSSSSPTAATSAAASAEAPLPTETAPVPPAPPATSPPPDTPEIILDAALISHLKRIFDSHADKTDSCWHADQVATFFSHVQGGAAYGPQPTATSSLDFNGFLKYITSPAADITAPAPPQDLLSYPLSSYFINSSHNTYLTGNQLYSDASTNAYRIVLALGCRCIEIDVWDGEDDDTSDEDDGASDTSFSSSDEDSVARQQKVKERKDMVRKAKATAKEKLPASLTSRFAKSSLGKRFENFVEKKIQGKPAPVPAPAPTTGVGNPTPARPRPLGPIEPRVLHGYTLTKEVPFRDVCATIREYGFKTTDMPLIVSLEVHCKAQQQDIMVQIMEQEWKGLLLPRHGTAHKASETTTTSTTAATTETTTMTTTTVAGTLPSPGSLRNKILIKVKYTPVKGTQKEDTTAADTEGISSKLADVASETTETTNTTVQPAQASAPSAPATTSVKTASKNAATTTTATTKPAKPSKITHALSQLGIYTQGVSFKSLSQPEANMPTHVFSLSEKSLMEIHAKHGPALFSHNRSFLMRAYPSGFRIGSSNLEPARFWRKGVQIVALNWQKVDEGMMLNHAMFQGTGGYVLKPDGYRADKLGTDDKPTKAPVPGAAITTTFAPPPTVPNPNAGAPPTFTFKLLNFSVVVFAAQGLALPRKNSDDSDSSDEEKSKDDLEKPITKTTSSLASSLHHVATAKSSPGSDAGTSTGSGSSRTLRPFVKIELHVDDHPEKVDSSDSETPSGANTTTAVEKEGEYKAKTHVVKGSSSNDGGRNPDFGKQVLSFPNVPMAALLPPPTTEHGAAAVAAQVKSSATAAATAASLSFVRFLVKDTGGAMRRDSLLGWAAVRLDRLRPGYRLIHLRDPVTGRHSGAVLLVKIAKEIV</sequence>
<keyword evidence="2" id="KW-0442">Lipid degradation</keyword>
<dbReference type="PROSITE" id="PS50007">
    <property type="entry name" value="PIPLC_X_DOMAIN"/>
    <property type="match status" value="1"/>
</dbReference>
<dbReference type="Pfam" id="PF00387">
    <property type="entry name" value="PI-PLC-Y"/>
    <property type="match status" value="1"/>
</dbReference>
<dbReference type="STRING" id="1262450.S3CY83"/>
<keyword evidence="6" id="KW-1185">Reference proteome</keyword>
<keyword evidence="2" id="KW-0443">Lipid metabolism</keyword>
<dbReference type="EMBL" id="KE148155">
    <property type="protein sequence ID" value="EPE05855.1"/>
    <property type="molecule type" value="Genomic_DNA"/>
</dbReference>
<dbReference type="Gene3D" id="2.60.40.150">
    <property type="entry name" value="C2 domain"/>
    <property type="match status" value="1"/>
</dbReference>
<feature type="compositionally biased region" description="Pro residues" evidence="3">
    <location>
        <begin position="49"/>
        <end position="63"/>
    </location>
</feature>
<dbReference type="InterPro" id="IPR001192">
    <property type="entry name" value="PI-PLC_fam"/>
</dbReference>
<gene>
    <name evidence="5" type="ORF">F503_08386</name>
</gene>
<dbReference type="GO" id="GO:0048015">
    <property type="term" value="P:phosphatidylinositol-mediated signaling"/>
    <property type="evidence" value="ECO:0007669"/>
    <property type="project" value="TreeGrafter"/>
</dbReference>
<name>S3CY83_OPHP1</name>
<keyword evidence="1" id="KW-0807">Transducer</keyword>
<dbReference type="Pfam" id="PF00388">
    <property type="entry name" value="PI-PLC-X"/>
    <property type="match status" value="1"/>
</dbReference>
<evidence type="ECO:0000313" key="5">
    <source>
        <dbReference type="EMBL" id="EPE05855.1"/>
    </source>
</evidence>
<dbReference type="Gene3D" id="3.20.20.190">
    <property type="entry name" value="Phosphatidylinositol (PI) phosphodiesterase"/>
    <property type="match status" value="2"/>
</dbReference>
<feature type="compositionally biased region" description="Low complexity" evidence="3">
    <location>
        <begin position="8"/>
        <end position="48"/>
    </location>
</feature>
<protein>
    <recommendedName>
        <fullName evidence="2">Phosphoinositide phospholipase C</fullName>
        <ecNumber evidence="2">3.1.4.11</ecNumber>
    </recommendedName>
</protein>
<dbReference type="CDD" id="cd00275">
    <property type="entry name" value="C2_PLC_like"/>
    <property type="match status" value="1"/>
</dbReference>
<dbReference type="GO" id="GO:0016042">
    <property type="term" value="P:lipid catabolic process"/>
    <property type="evidence" value="ECO:0007669"/>
    <property type="project" value="UniProtKB-KW"/>
</dbReference>
<reference evidence="5 6" key="1">
    <citation type="journal article" date="2013" name="BMC Genomics">
        <title>The genome and transcriptome of the pine saprophyte Ophiostoma piceae, and a comparison with the bark beetle-associated pine pathogen Grosmannia clavigera.</title>
        <authorList>
            <person name="Haridas S."/>
            <person name="Wang Y."/>
            <person name="Lim L."/>
            <person name="Massoumi Alamouti S."/>
            <person name="Jackman S."/>
            <person name="Docking R."/>
            <person name="Robertson G."/>
            <person name="Birol I."/>
            <person name="Bohlmann J."/>
            <person name="Breuil C."/>
        </authorList>
    </citation>
    <scope>NUCLEOTIDE SEQUENCE [LARGE SCALE GENOMIC DNA]</scope>
    <source>
        <strain evidence="5 6">UAMH 11346</strain>
    </source>
</reference>
<dbReference type="InterPro" id="IPR000008">
    <property type="entry name" value="C2_dom"/>
</dbReference>
<keyword evidence="2" id="KW-0378">Hydrolase</keyword>
<dbReference type="InterPro" id="IPR000909">
    <property type="entry name" value="PLipase_C_PInositol-sp_X_dom"/>
</dbReference>
<evidence type="ECO:0000256" key="3">
    <source>
        <dbReference type="SAM" id="MobiDB-lite"/>
    </source>
</evidence>
<dbReference type="SMART" id="SM00149">
    <property type="entry name" value="PLCYc"/>
    <property type="match status" value="1"/>
</dbReference>
<evidence type="ECO:0000313" key="6">
    <source>
        <dbReference type="Proteomes" id="UP000016923"/>
    </source>
</evidence>
<dbReference type="PROSITE" id="PS50008">
    <property type="entry name" value="PIPLC_Y_DOMAIN"/>
    <property type="match status" value="1"/>
</dbReference>
<feature type="compositionally biased region" description="Basic and acidic residues" evidence="3">
    <location>
        <begin position="733"/>
        <end position="748"/>
    </location>
</feature>
<dbReference type="PANTHER" id="PTHR10336:SF82">
    <property type="entry name" value="PHOSPHOINOSITIDE PHOSPHOLIPASE C"/>
    <property type="match status" value="1"/>
</dbReference>
<accession>S3CY83</accession>
<feature type="compositionally biased region" description="Basic and acidic residues" evidence="3">
    <location>
        <begin position="224"/>
        <end position="241"/>
    </location>
</feature>
<dbReference type="InterPro" id="IPR001711">
    <property type="entry name" value="PLipase_C_Pinositol-sp_Y"/>
</dbReference>
<feature type="compositionally biased region" description="Low complexity" evidence="3">
    <location>
        <begin position="711"/>
        <end position="728"/>
    </location>
</feature>
<dbReference type="Proteomes" id="UP000016923">
    <property type="component" value="Unassembled WGS sequence"/>
</dbReference>
<dbReference type="OMA" id="ALNWQSC"/>
<proteinExistence type="predicted"/>
<evidence type="ECO:0000256" key="1">
    <source>
        <dbReference type="ARBA" id="ARBA00023224"/>
    </source>
</evidence>
<feature type="domain" description="PI-PLC Y-box" evidence="4">
    <location>
        <begin position="495"/>
        <end position="608"/>
    </location>
</feature>
<comment type="catalytic activity">
    <reaction evidence="2">
        <text>a 1,2-diacyl-sn-glycero-3-phospho-(1D-myo-inositol-4,5-bisphosphate) + H2O = 1D-myo-inositol 1,4,5-trisphosphate + a 1,2-diacyl-sn-glycerol + H(+)</text>
        <dbReference type="Rhea" id="RHEA:33179"/>
        <dbReference type="ChEBI" id="CHEBI:15377"/>
        <dbReference type="ChEBI" id="CHEBI:15378"/>
        <dbReference type="ChEBI" id="CHEBI:17815"/>
        <dbReference type="ChEBI" id="CHEBI:58456"/>
        <dbReference type="ChEBI" id="CHEBI:203600"/>
        <dbReference type="EC" id="3.1.4.11"/>
    </reaction>
</comment>
<feature type="region of interest" description="Disordered" evidence="3">
    <location>
        <begin position="195"/>
        <end position="241"/>
    </location>
</feature>
<dbReference type="GO" id="GO:0004435">
    <property type="term" value="F:phosphatidylinositol-4,5-bisphosphate phospholipase C activity"/>
    <property type="evidence" value="ECO:0007669"/>
    <property type="project" value="UniProtKB-EC"/>
</dbReference>
<evidence type="ECO:0000256" key="2">
    <source>
        <dbReference type="RuleBase" id="RU361133"/>
    </source>
</evidence>
<evidence type="ECO:0000259" key="4">
    <source>
        <dbReference type="PROSITE" id="PS50008"/>
    </source>
</evidence>
<dbReference type="EC" id="3.1.4.11" evidence="2"/>
<dbReference type="InterPro" id="IPR017946">
    <property type="entry name" value="PLC-like_Pdiesterase_TIM-brl"/>
</dbReference>
<feature type="compositionally biased region" description="Low complexity" evidence="3">
    <location>
        <begin position="443"/>
        <end position="488"/>
    </location>
</feature>
<dbReference type="SMART" id="SM00239">
    <property type="entry name" value="C2"/>
    <property type="match status" value="1"/>
</dbReference>
<dbReference type="VEuPathDB" id="FungiDB:F503_08386"/>
<feature type="compositionally biased region" description="Polar residues" evidence="3">
    <location>
        <begin position="751"/>
        <end position="762"/>
    </location>
</feature>
<feature type="region of interest" description="Disordered" evidence="3">
    <location>
        <begin position="1"/>
        <end position="65"/>
    </location>
</feature>
<dbReference type="InterPro" id="IPR056584">
    <property type="entry name" value="EF-hand_15"/>
</dbReference>
<dbReference type="SMART" id="SM00148">
    <property type="entry name" value="PLCXc"/>
    <property type="match status" value="1"/>
</dbReference>
<dbReference type="SUPFAM" id="SSF51695">
    <property type="entry name" value="PLC-like phosphodiesterases"/>
    <property type="match status" value="1"/>
</dbReference>
<feature type="region of interest" description="Disordered" evidence="3">
    <location>
        <begin position="270"/>
        <end position="293"/>
    </location>
</feature>